<feature type="compositionally biased region" description="Basic and acidic residues" evidence="1">
    <location>
        <begin position="1"/>
        <end position="14"/>
    </location>
</feature>
<feature type="compositionally biased region" description="Basic and acidic residues" evidence="1">
    <location>
        <begin position="245"/>
        <end position="263"/>
    </location>
</feature>
<comment type="caution">
    <text evidence="2">The sequence shown here is derived from an EMBL/GenBank/DDBJ whole genome shotgun (WGS) entry which is preliminary data.</text>
</comment>
<feature type="region of interest" description="Disordered" evidence="1">
    <location>
        <begin position="1"/>
        <end position="32"/>
    </location>
</feature>
<organism evidence="2 3">
    <name type="scientific">Salipiger bermudensis (strain DSM 26914 / JCM 13377 / KCTC 12554 / HTCC2601)</name>
    <name type="common">Pelagibaca bermudensis</name>
    <dbReference type="NCBI Taxonomy" id="314265"/>
    <lineage>
        <taxon>Bacteria</taxon>
        <taxon>Pseudomonadati</taxon>
        <taxon>Pseudomonadota</taxon>
        <taxon>Alphaproteobacteria</taxon>
        <taxon>Rhodobacterales</taxon>
        <taxon>Roseobacteraceae</taxon>
        <taxon>Salipiger</taxon>
    </lineage>
</organism>
<feature type="region of interest" description="Disordered" evidence="1">
    <location>
        <begin position="201"/>
        <end position="270"/>
    </location>
</feature>
<dbReference type="HOGENOM" id="CLU_1029934_0_0_5"/>
<evidence type="ECO:0000313" key="2">
    <source>
        <dbReference type="EMBL" id="EAU48462.1"/>
    </source>
</evidence>
<name>Q0FWU0_SALBH</name>
<sequence>MIKAHDGALADERRGARRGGGDVEEEQALDSPAAVGVVGIEREGPARLCRERGRGQPVGALRRQADDLGRDLDAGLALEPQADRIAGAHQLGGLLRHRHPVAGGAVGQQVAQHGALVHQAPRQVVGLRDQGHAIARGRKCEGGGAFVVELKPALEMRHLLAQQLGLHLVRGGDGGKLEPHLRQPRGGKRARGVEDGVLHAQQRGAGGDAGLLDRGLGDEPVGGGAQDLVILKPDHPGGQRPVRHGQGEDRREHGGGESARDGQRAQAAAP</sequence>
<reference evidence="2" key="1">
    <citation type="journal article" date="2010" name="J. Bacteriol.">
        <title>Genome sequences of Pelagibaca bermudensis HTCC2601T and Maritimibacter alkaliphilus HTCC2654T, the type strains of two marine Roseobacter genera.</title>
        <authorList>
            <person name="Thrash J.C."/>
            <person name="Cho J.C."/>
            <person name="Ferriera S."/>
            <person name="Johnson J."/>
            <person name="Vergin K.L."/>
            <person name="Giovannoni S.J."/>
        </authorList>
    </citation>
    <scope>NUCLEOTIDE SEQUENCE [LARGE SCALE GENOMIC DNA]</scope>
    <source>
        <strain evidence="2">HTCC2601</strain>
    </source>
</reference>
<dbReference type="Proteomes" id="UP000006230">
    <property type="component" value="Unassembled WGS sequence"/>
</dbReference>
<evidence type="ECO:0000313" key="3">
    <source>
        <dbReference type="Proteomes" id="UP000006230"/>
    </source>
</evidence>
<proteinExistence type="predicted"/>
<evidence type="ECO:0000256" key="1">
    <source>
        <dbReference type="SAM" id="MobiDB-lite"/>
    </source>
</evidence>
<accession>Q0FWU0</accession>
<dbReference type="AlphaFoldDB" id="Q0FWU0"/>
<dbReference type="EMBL" id="AATQ01000001">
    <property type="protein sequence ID" value="EAU48462.1"/>
    <property type="molecule type" value="Genomic_DNA"/>
</dbReference>
<keyword evidence="3" id="KW-1185">Reference proteome</keyword>
<gene>
    <name evidence="2" type="ORF">R2601_02778</name>
</gene>
<protein>
    <submittedName>
        <fullName evidence="2">Uncharacterized protein</fullName>
    </submittedName>
</protein>